<dbReference type="GO" id="GO:0004190">
    <property type="term" value="F:aspartic-type endopeptidase activity"/>
    <property type="evidence" value="ECO:0007669"/>
    <property type="project" value="UniProtKB-KW"/>
</dbReference>
<keyword evidence="6 8" id="KW-1015">Disulfide bond</keyword>
<evidence type="ECO:0000256" key="5">
    <source>
        <dbReference type="ARBA" id="ARBA00023145"/>
    </source>
</evidence>
<evidence type="ECO:0000259" key="11">
    <source>
        <dbReference type="PROSITE" id="PS51767"/>
    </source>
</evidence>
<feature type="disulfide bond" evidence="8">
    <location>
        <begin position="127"/>
        <end position="133"/>
    </location>
</feature>
<dbReference type="PANTHER" id="PTHR47966:SF76">
    <property type="entry name" value="ASPARTIC PROTEINASE A1"/>
    <property type="match status" value="1"/>
</dbReference>
<evidence type="ECO:0000256" key="8">
    <source>
        <dbReference type="PIRSR" id="PIRSR601461-2"/>
    </source>
</evidence>
<reference evidence="12 13" key="1">
    <citation type="journal article" date="2021" name="Hortic Res">
        <title>Chromosome-scale assembly of the Dendrobium chrysotoxum genome enhances the understanding of orchid evolution.</title>
        <authorList>
            <person name="Zhang Y."/>
            <person name="Zhang G.Q."/>
            <person name="Zhang D."/>
            <person name="Liu X.D."/>
            <person name="Xu X.Y."/>
            <person name="Sun W.H."/>
            <person name="Yu X."/>
            <person name="Zhu X."/>
            <person name="Wang Z.W."/>
            <person name="Zhao X."/>
            <person name="Zhong W.Y."/>
            <person name="Chen H."/>
            <person name="Yin W.L."/>
            <person name="Huang T."/>
            <person name="Niu S.C."/>
            <person name="Liu Z.J."/>
        </authorList>
    </citation>
    <scope>NUCLEOTIDE SEQUENCE [LARGE SCALE GENOMIC DNA]</scope>
    <source>
        <strain evidence="12">Lindl</strain>
    </source>
</reference>
<dbReference type="InterPro" id="IPR001969">
    <property type="entry name" value="Aspartic_peptidase_AS"/>
</dbReference>
<evidence type="ECO:0000256" key="4">
    <source>
        <dbReference type="ARBA" id="ARBA00022801"/>
    </source>
</evidence>
<sequence length="301" mass="33010">MIKIALLFSMGNAREMPSVFVVLTFVLLPLVLPTSAEGLVRIALKKRPLDESSFLAARPANGETRPLKYDRLGIGGVEVGSDEDIVALKNYLNAQYYGEISIGTPPQKFTVIFDTGSSNLWVPSAKCRFSIACFFHSKYKSSNSNTYTANGKSAAIQYGTGAIAGFLSQDHVGVGDLLVKDQVFIEATSEPGTTFLVAKFDGILGLGFKEISVDNVELRDGDGGEIVFGGSDPKHYIGQHTYVPVTLKGYWQVEPSIADLIFISKFNFLLISFFWIRLVMMMIHAFISFLLIITSIKPLLN</sequence>
<evidence type="ECO:0000256" key="2">
    <source>
        <dbReference type="ARBA" id="ARBA00022670"/>
    </source>
</evidence>
<dbReference type="SUPFAM" id="SSF50630">
    <property type="entry name" value="Acid proteases"/>
    <property type="match status" value="1"/>
</dbReference>
<feature type="domain" description="Peptidase A1" evidence="11">
    <location>
        <begin position="96"/>
        <end position="301"/>
    </location>
</feature>
<evidence type="ECO:0000256" key="9">
    <source>
        <dbReference type="RuleBase" id="RU000454"/>
    </source>
</evidence>
<keyword evidence="4 9" id="KW-0378">Hydrolase</keyword>
<dbReference type="InterPro" id="IPR001461">
    <property type="entry name" value="Aspartic_peptidase_A1"/>
</dbReference>
<keyword evidence="2 9" id="KW-0645">Protease</keyword>
<evidence type="ECO:0000256" key="3">
    <source>
        <dbReference type="ARBA" id="ARBA00022750"/>
    </source>
</evidence>
<evidence type="ECO:0000313" key="13">
    <source>
        <dbReference type="Proteomes" id="UP000775213"/>
    </source>
</evidence>
<feature type="transmembrane region" description="Helical" evidence="10">
    <location>
        <begin position="268"/>
        <end position="293"/>
    </location>
</feature>
<evidence type="ECO:0000256" key="7">
    <source>
        <dbReference type="ARBA" id="ARBA00023180"/>
    </source>
</evidence>
<dbReference type="GO" id="GO:0006508">
    <property type="term" value="P:proteolysis"/>
    <property type="evidence" value="ECO:0007669"/>
    <property type="project" value="UniProtKB-KW"/>
</dbReference>
<dbReference type="Gene3D" id="2.40.70.10">
    <property type="entry name" value="Acid Proteases"/>
    <property type="match status" value="2"/>
</dbReference>
<evidence type="ECO:0000256" key="1">
    <source>
        <dbReference type="ARBA" id="ARBA00007447"/>
    </source>
</evidence>
<dbReference type="Pfam" id="PF00026">
    <property type="entry name" value="Asp"/>
    <property type="match status" value="2"/>
</dbReference>
<keyword evidence="5" id="KW-0865">Zymogen</keyword>
<evidence type="ECO:0000313" key="12">
    <source>
        <dbReference type="EMBL" id="KAH0450809.1"/>
    </source>
</evidence>
<dbReference type="InterPro" id="IPR033121">
    <property type="entry name" value="PEPTIDASE_A1"/>
</dbReference>
<accession>A0AAV7FMK1</accession>
<dbReference type="PROSITE" id="PS00141">
    <property type="entry name" value="ASP_PROTEASE"/>
    <property type="match status" value="1"/>
</dbReference>
<dbReference type="AlphaFoldDB" id="A0AAV7FMK1"/>
<keyword evidence="7" id="KW-0325">Glycoprotein</keyword>
<comment type="similarity">
    <text evidence="1 9">Belongs to the peptidase A1 family.</text>
</comment>
<organism evidence="12 13">
    <name type="scientific">Dendrobium chrysotoxum</name>
    <name type="common">Orchid</name>
    <dbReference type="NCBI Taxonomy" id="161865"/>
    <lineage>
        <taxon>Eukaryota</taxon>
        <taxon>Viridiplantae</taxon>
        <taxon>Streptophyta</taxon>
        <taxon>Embryophyta</taxon>
        <taxon>Tracheophyta</taxon>
        <taxon>Spermatophyta</taxon>
        <taxon>Magnoliopsida</taxon>
        <taxon>Liliopsida</taxon>
        <taxon>Asparagales</taxon>
        <taxon>Orchidaceae</taxon>
        <taxon>Epidendroideae</taxon>
        <taxon>Malaxideae</taxon>
        <taxon>Dendrobiinae</taxon>
        <taxon>Dendrobium</taxon>
    </lineage>
</organism>
<protein>
    <recommendedName>
        <fullName evidence="11">Peptidase A1 domain-containing protein</fullName>
    </recommendedName>
</protein>
<evidence type="ECO:0000256" key="10">
    <source>
        <dbReference type="SAM" id="Phobius"/>
    </source>
</evidence>
<comment type="caution">
    <text evidence="12">The sequence shown here is derived from an EMBL/GenBank/DDBJ whole genome shotgun (WGS) entry which is preliminary data.</text>
</comment>
<keyword evidence="3 9" id="KW-0064">Aspartyl protease</keyword>
<dbReference type="PANTHER" id="PTHR47966">
    <property type="entry name" value="BETA-SITE APP-CLEAVING ENZYME, ISOFORM A-RELATED"/>
    <property type="match status" value="1"/>
</dbReference>
<name>A0AAV7FMK1_DENCH</name>
<dbReference type="FunFam" id="2.40.70.10:FF:000008">
    <property type="entry name" value="Cathepsin D"/>
    <property type="match status" value="1"/>
</dbReference>
<evidence type="ECO:0000256" key="6">
    <source>
        <dbReference type="ARBA" id="ARBA00023157"/>
    </source>
</evidence>
<keyword evidence="13" id="KW-1185">Reference proteome</keyword>
<dbReference type="PROSITE" id="PS51767">
    <property type="entry name" value="PEPTIDASE_A1"/>
    <property type="match status" value="1"/>
</dbReference>
<proteinExistence type="inferred from homology"/>
<keyword evidence="10" id="KW-0472">Membrane</keyword>
<dbReference type="Proteomes" id="UP000775213">
    <property type="component" value="Unassembled WGS sequence"/>
</dbReference>
<dbReference type="PRINTS" id="PR00792">
    <property type="entry name" value="PEPSIN"/>
</dbReference>
<gene>
    <name evidence="12" type="ORF">IEQ34_021501</name>
</gene>
<keyword evidence="10" id="KW-1133">Transmembrane helix</keyword>
<keyword evidence="10" id="KW-0812">Transmembrane</keyword>
<dbReference type="EMBL" id="JAGFBR010000018">
    <property type="protein sequence ID" value="KAH0450809.1"/>
    <property type="molecule type" value="Genomic_DNA"/>
</dbReference>
<dbReference type="InterPro" id="IPR021109">
    <property type="entry name" value="Peptidase_aspartic_dom_sf"/>
</dbReference>